<sequence>MVWWKSSWSVSTVRRYKIRSNCIGHIKSLKFVGKEKTSSSCPCSCPASPAHVIDYIGASAKLLWSEGEHGLVVLLERHGIMDLVQYLDQGNMEQQQQQQYKTISLWKTILYTYSEKK</sequence>
<evidence type="ECO:0000313" key="2">
    <source>
        <dbReference type="Proteomes" id="UP000499080"/>
    </source>
</evidence>
<comment type="caution">
    <text evidence="1">The sequence shown here is derived from an EMBL/GenBank/DDBJ whole genome shotgun (WGS) entry which is preliminary data.</text>
</comment>
<dbReference type="AlphaFoldDB" id="A0A4Y2M166"/>
<proteinExistence type="predicted"/>
<evidence type="ECO:0000313" key="1">
    <source>
        <dbReference type="EMBL" id="GBN19447.1"/>
    </source>
</evidence>
<dbReference type="EMBL" id="BGPR01006493">
    <property type="protein sequence ID" value="GBN19447.1"/>
    <property type="molecule type" value="Genomic_DNA"/>
</dbReference>
<name>A0A4Y2M166_ARAVE</name>
<gene>
    <name evidence="1" type="ORF">AVEN_270871_1</name>
</gene>
<organism evidence="1 2">
    <name type="scientific">Araneus ventricosus</name>
    <name type="common">Orbweaver spider</name>
    <name type="synonym">Epeira ventricosa</name>
    <dbReference type="NCBI Taxonomy" id="182803"/>
    <lineage>
        <taxon>Eukaryota</taxon>
        <taxon>Metazoa</taxon>
        <taxon>Ecdysozoa</taxon>
        <taxon>Arthropoda</taxon>
        <taxon>Chelicerata</taxon>
        <taxon>Arachnida</taxon>
        <taxon>Araneae</taxon>
        <taxon>Araneomorphae</taxon>
        <taxon>Entelegynae</taxon>
        <taxon>Araneoidea</taxon>
        <taxon>Araneidae</taxon>
        <taxon>Araneus</taxon>
    </lineage>
</organism>
<reference evidence="1 2" key="1">
    <citation type="journal article" date="2019" name="Sci. Rep.">
        <title>Orb-weaving spider Araneus ventricosus genome elucidates the spidroin gene catalogue.</title>
        <authorList>
            <person name="Kono N."/>
            <person name="Nakamura H."/>
            <person name="Ohtoshi R."/>
            <person name="Moran D.A.P."/>
            <person name="Shinohara A."/>
            <person name="Yoshida Y."/>
            <person name="Fujiwara M."/>
            <person name="Mori M."/>
            <person name="Tomita M."/>
            <person name="Arakawa K."/>
        </authorList>
    </citation>
    <scope>NUCLEOTIDE SEQUENCE [LARGE SCALE GENOMIC DNA]</scope>
</reference>
<accession>A0A4Y2M166</accession>
<keyword evidence="2" id="KW-1185">Reference proteome</keyword>
<dbReference type="Proteomes" id="UP000499080">
    <property type="component" value="Unassembled WGS sequence"/>
</dbReference>
<protein>
    <submittedName>
        <fullName evidence="1">Uncharacterized protein</fullName>
    </submittedName>
</protein>